<gene>
    <name evidence="3" type="ORF">M0811_01086</name>
</gene>
<dbReference type="PANTHER" id="PTHR11106:SF27">
    <property type="entry name" value="MACRO DOMAIN-CONTAINING PROTEIN"/>
    <property type="match status" value="1"/>
</dbReference>
<evidence type="ECO:0000259" key="2">
    <source>
        <dbReference type="PROSITE" id="PS51154"/>
    </source>
</evidence>
<dbReference type="CDD" id="cd02908">
    <property type="entry name" value="Macro_OAADPr_deacetylase"/>
    <property type="match status" value="1"/>
</dbReference>
<dbReference type="SMART" id="SM00506">
    <property type="entry name" value="A1pp"/>
    <property type="match status" value="1"/>
</dbReference>
<dbReference type="PROSITE" id="PS51154">
    <property type="entry name" value="MACRO"/>
    <property type="match status" value="1"/>
</dbReference>
<keyword evidence="4" id="KW-1185">Reference proteome</keyword>
<evidence type="ECO:0000313" key="4">
    <source>
        <dbReference type="Proteomes" id="UP001149090"/>
    </source>
</evidence>
<name>A0A9Q0LL14_ANAIG</name>
<feature type="region of interest" description="Disordered" evidence="1">
    <location>
        <begin position="1"/>
        <end position="26"/>
    </location>
</feature>
<dbReference type="OMA" id="RISTGHE"/>
<sequence>MDKQANQESNQNRKDHSDELKNRNEKDYERILKEKKVYTEVDEEINKLVEIYKGSIVEINNRRNSEKIDSIVNAANETLLGGGGIDQIIHAKAGPGLREECIKKFPEDSFGARCRTGYSVITGAHNLPFKAIIHTVGPYLDDSGNPQPKLLEFCYKHSLMYLDGKDISSIAFPCISTGYYGYPMVDACEIALGYTRKFLDDPDNRKNTKKILFCVYNDLEFKIYQNLFDKFFPKKKI</sequence>
<dbReference type="SUPFAM" id="SSF52949">
    <property type="entry name" value="Macro domain-like"/>
    <property type="match status" value="1"/>
</dbReference>
<dbReference type="Proteomes" id="UP001149090">
    <property type="component" value="Unassembled WGS sequence"/>
</dbReference>
<protein>
    <submittedName>
        <fullName evidence="3">Poly [adp-ribose] polymerase</fullName>
    </submittedName>
</protein>
<dbReference type="Pfam" id="PF01661">
    <property type="entry name" value="Macro"/>
    <property type="match status" value="1"/>
</dbReference>
<dbReference type="OrthoDB" id="6077599at2759"/>
<feature type="domain" description="Macro" evidence="2">
    <location>
        <begin position="36"/>
        <end position="232"/>
    </location>
</feature>
<dbReference type="AlphaFoldDB" id="A0A9Q0LL14"/>
<accession>A0A9Q0LL14</accession>
<dbReference type="InterPro" id="IPR002589">
    <property type="entry name" value="Macro_dom"/>
</dbReference>
<proteinExistence type="predicted"/>
<dbReference type="InterPro" id="IPR043472">
    <property type="entry name" value="Macro_dom-like"/>
</dbReference>
<evidence type="ECO:0000313" key="3">
    <source>
        <dbReference type="EMBL" id="KAJ5074455.1"/>
    </source>
</evidence>
<evidence type="ECO:0000256" key="1">
    <source>
        <dbReference type="SAM" id="MobiDB-lite"/>
    </source>
</evidence>
<dbReference type="Gene3D" id="3.40.220.10">
    <property type="entry name" value="Leucine Aminopeptidase, subunit E, domain 1"/>
    <property type="match status" value="1"/>
</dbReference>
<reference evidence="3" key="1">
    <citation type="submission" date="2022-10" db="EMBL/GenBank/DDBJ databases">
        <title>Novel sulphate-reducing endosymbionts in the free-living metamonad Anaeramoeba.</title>
        <authorList>
            <person name="Jerlstrom-Hultqvist J."/>
            <person name="Cepicka I."/>
            <person name="Gallot-Lavallee L."/>
            <person name="Salas-Leiva D."/>
            <person name="Curtis B.A."/>
            <person name="Zahonova K."/>
            <person name="Pipaliya S."/>
            <person name="Dacks J."/>
            <person name="Roger A.J."/>
        </authorList>
    </citation>
    <scope>NUCLEOTIDE SEQUENCE</scope>
    <source>
        <strain evidence="3">BMAN</strain>
    </source>
</reference>
<dbReference type="PANTHER" id="PTHR11106">
    <property type="entry name" value="GANGLIOSIDE INDUCED DIFFERENTIATION ASSOCIATED PROTEIN 2-RELATED"/>
    <property type="match status" value="1"/>
</dbReference>
<dbReference type="EMBL" id="JAPDFW010000070">
    <property type="protein sequence ID" value="KAJ5074455.1"/>
    <property type="molecule type" value="Genomic_DNA"/>
</dbReference>
<comment type="caution">
    <text evidence="3">The sequence shown here is derived from an EMBL/GenBank/DDBJ whole genome shotgun (WGS) entry which is preliminary data.</text>
</comment>
<organism evidence="3 4">
    <name type="scientific">Anaeramoeba ignava</name>
    <name type="common">Anaerobic marine amoeba</name>
    <dbReference type="NCBI Taxonomy" id="1746090"/>
    <lineage>
        <taxon>Eukaryota</taxon>
        <taxon>Metamonada</taxon>
        <taxon>Anaeramoebidae</taxon>
        <taxon>Anaeramoeba</taxon>
    </lineage>
</organism>